<comment type="similarity">
    <text evidence="1">Belongs to the sigma-70 factor family. ECF subfamily.</text>
</comment>
<sequence>MKEVKIQELLTRMLQEEDSAFEELYRETREDVYRMVACLIPNRQDAVEVANEVYVQLWRSYRDYDHTRPFRFWLHGIVIRVSNQHRRSLWRSFRRYDVLKRAMSTAPAQDEPISRLETKDELLEHVMKLSSKLRTVVVLRCYHDYSLEETASLLQVPVGTVKSRYHAAIMKLRQEWNHISDEKVESTHDYRATHS</sequence>
<protein>
    <submittedName>
        <fullName evidence="8">RNA polymerase sigma factor</fullName>
    </submittedName>
</protein>
<keyword evidence="5" id="KW-0804">Transcription</keyword>
<keyword evidence="3" id="KW-0731">Sigma factor</keyword>
<evidence type="ECO:0000256" key="1">
    <source>
        <dbReference type="ARBA" id="ARBA00010641"/>
    </source>
</evidence>
<evidence type="ECO:0000259" key="6">
    <source>
        <dbReference type="Pfam" id="PF04542"/>
    </source>
</evidence>
<evidence type="ECO:0000313" key="8">
    <source>
        <dbReference type="EMBL" id="QCT04835.1"/>
    </source>
</evidence>
<dbReference type="KEGG" id="palo:E6C60_4130"/>
<dbReference type="EMBL" id="CP040396">
    <property type="protein sequence ID" value="QCT04835.1"/>
    <property type="molecule type" value="Genomic_DNA"/>
</dbReference>
<dbReference type="SUPFAM" id="SSF88946">
    <property type="entry name" value="Sigma2 domain of RNA polymerase sigma factors"/>
    <property type="match status" value="1"/>
</dbReference>
<keyword evidence="4" id="KW-0238">DNA-binding</keyword>
<gene>
    <name evidence="8" type="ORF">E6C60_4130</name>
</gene>
<dbReference type="Pfam" id="PF04545">
    <property type="entry name" value="Sigma70_r4"/>
    <property type="match status" value="1"/>
</dbReference>
<feature type="domain" description="RNA polymerase sigma-70 region 4" evidence="7">
    <location>
        <begin position="128"/>
        <end position="174"/>
    </location>
</feature>
<dbReference type="GO" id="GO:0006352">
    <property type="term" value="P:DNA-templated transcription initiation"/>
    <property type="evidence" value="ECO:0007669"/>
    <property type="project" value="InterPro"/>
</dbReference>
<dbReference type="InterPro" id="IPR007630">
    <property type="entry name" value="RNA_pol_sigma70_r4"/>
</dbReference>
<dbReference type="InterPro" id="IPR039425">
    <property type="entry name" value="RNA_pol_sigma-70-like"/>
</dbReference>
<dbReference type="Proteomes" id="UP000300879">
    <property type="component" value="Chromosome"/>
</dbReference>
<dbReference type="GO" id="GO:0003677">
    <property type="term" value="F:DNA binding"/>
    <property type="evidence" value="ECO:0007669"/>
    <property type="project" value="UniProtKB-KW"/>
</dbReference>
<dbReference type="PANTHER" id="PTHR43133">
    <property type="entry name" value="RNA POLYMERASE ECF-TYPE SIGMA FACTO"/>
    <property type="match status" value="1"/>
</dbReference>
<keyword evidence="2" id="KW-0805">Transcription regulation</keyword>
<dbReference type="InterPro" id="IPR013324">
    <property type="entry name" value="RNA_pol_sigma_r3/r4-like"/>
</dbReference>
<dbReference type="RefSeq" id="WP_138227478.1">
    <property type="nucleotide sequence ID" value="NZ_CP040396.1"/>
</dbReference>
<dbReference type="AlphaFoldDB" id="A0A4P8XR41"/>
<dbReference type="Pfam" id="PF04542">
    <property type="entry name" value="Sigma70_r2"/>
    <property type="match status" value="1"/>
</dbReference>
<dbReference type="CDD" id="cd06171">
    <property type="entry name" value="Sigma70_r4"/>
    <property type="match status" value="1"/>
</dbReference>
<dbReference type="InterPro" id="IPR036388">
    <property type="entry name" value="WH-like_DNA-bd_sf"/>
</dbReference>
<evidence type="ECO:0000256" key="2">
    <source>
        <dbReference type="ARBA" id="ARBA00023015"/>
    </source>
</evidence>
<evidence type="ECO:0000256" key="5">
    <source>
        <dbReference type="ARBA" id="ARBA00023163"/>
    </source>
</evidence>
<dbReference type="OrthoDB" id="9785675at2"/>
<dbReference type="PANTHER" id="PTHR43133:SF60">
    <property type="entry name" value="RNA POLYMERASE SIGMA FACTOR SIGV"/>
    <property type="match status" value="1"/>
</dbReference>
<evidence type="ECO:0000256" key="3">
    <source>
        <dbReference type="ARBA" id="ARBA00023082"/>
    </source>
</evidence>
<dbReference type="Gene3D" id="1.10.10.10">
    <property type="entry name" value="Winged helix-like DNA-binding domain superfamily/Winged helix DNA-binding domain"/>
    <property type="match status" value="1"/>
</dbReference>
<dbReference type="InterPro" id="IPR014284">
    <property type="entry name" value="RNA_pol_sigma-70_dom"/>
</dbReference>
<dbReference type="Gene3D" id="1.10.1740.10">
    <property type="match status" value="1"/>
</dbReference>
<keyword evidence="9" id="KW-1185">Reference proteome</keyword>
<organism evidence="8 9">
    <name type="scientific">Paenibacillus algicola</name>
    <dbReference type="NCBI Taxonomy" id="2565926"/>
    <lineage>
        <taxon>Bacteria</taxon>
        <taxon>Bacillati</taxon>
        <taxon>Bacillota</taxon>
        <taxon>Bacilli</taxon>
        <taxon>Bacillales</taxon>
        <taxon>Paenibacillaceae</taxon>
        <taxon>Paenibacillus</taxon>
    </lineage>
</organism>
<evidence type="ECO:0000259" key="7">
    <source>
        <dbReference type="Pfam" id="PF04545"/>
    </source>
</evidence>
<accession>A0A4P8XR41</accession>
<dbReference type="SUPFAM" id="SSF88659">
    <property type="entry name" value="Sigma3 and sigma4 domains of RNA polymerase sigma factors"/>
    <property type="match status" value="1"/>
</dbReference>
<evidence type="ECO:0000313" key="9">
    <source>
        <dbReference type="Proteomes" id="UP000300879"/>
    </source>
</evidence>
<dbReference type="InterPro" id="IPR013325">
    <property type="entry name" value="RNA_pol_sigma_r2"/>
</dbReference>
<dbReference type="NCBIfam" id="TIGR02937">
    <property type="entry name" value="sigma70-ECF"/>
    <property type="match status" value="1"/>
</dbReference>
<evidence type="ECO:0000256" key="4">
    <source>
        <dbReference type="ARBA" id="ARBA00023125"/>
    </source>
</evidence>
<feature type="domain" description="RNA polymerase sigma-70 region 2" evidence="6">
    <location>
        <begin position="24"/>
        <end position="91"/>
    </location>
</feature>
<dbReference type="GO" id="GO:0016987">
    <property type="term" value="F:sigma factor activity"/>
    <property type="evidence" value="ECO:0007669"/>
    <property type="project" value="UniProtKB-KW"/>
</dbReference>
<name>A0A4P8XR41_9BACL</name>
<reference evidence="8 9" key="1">
    <citation type="submission" date="2019-05" db="EMBL/GenBank/DDBJ databases">
        <authorList>
            <person name="Chen C."/>
        </authorList>
    </citation>
    <scope>NUCLEOTIDE SEQUENCE [LARGE SCALE GENOMIC DNA]</scope>
    <source>
        <strain evidence="8 9">HB172198</strain>
    </source>
</reference>
<dbReference type="InterPro" id="IPR007627">
    <property type="entry name" value="RNA_pol_sigma70_r2"/>
</dbReference>
<proteinExistence type="inferred from homology"/>